<feature type="compositionally biased region" description="Basic and acidic residues" evidence="1">
    <location>
        <begin position="155"/>
        <end position="178"/>
    </location>
</feature>
<dbReference type="EMBL" id="CP080647">
    <property type="protein sequence ID" value="QYX79399.1"/>
    <property type="molecule type" value="Genomic_DNA"/>
</dbReference>
<evidence type="ECO:0000313" key="5">
    <source>
        <dbReference type="Proteomes" id="UP000827138"/>
    </source>
</evidence>
<dbReference type="InterPro" id="IPR025959">
    <property type="entry name" value="Winged_HTH_dom"/>
</dbReference>
<protein>
    <submittedName>
        <fullName evidence="4">Helix-turn-helix domain-containing protein</fullName>
    </submittedName>
</protein>
<dbReference type="SUPFAM" id="SSF46689">
    <property type="entry name" value="Homeodomain-like"/>
    <property type="match status" value="1"/>
</dbReference>
<gene>
    <name evidence="4" type="ORF">K1J60_25365</name>
</gene>
<dbReference type="Pfam" id="PF13518">
    <property type="entry name" value="HTH_28"/>
    <property type="match status" value="1"/>
</dbReference>
<evidence type="ECO:0000259" key="2">
    <source>
        <dbReference type="Pfam" id="PF13518"/>
    </source>
</evidence>
<dbReference type="InterPro" id="IPR055247">
    <property type="entry name" value="InsJ-like_HTH"/>
</dbReference>
<feature type="domain" description="Winged helix-turn helix" evidence="3">
    <location>
        <begin position="100"/>
        <end position="142"/>
    </location>
</feature>
<feature type="region of interest" description="Disordered" evidence="1">
    <location>
        <begin position="204"/>
        <end position="269"/>
    </location>
</feature>
<feature type="region of interest" description="Disordered" evidence="1">
    <location>
        <begin position="137"/>
        <end position="178"/>
    </location>
</feature>
<dbReference type="InterPro" id="IPR009057">
    <property type="entry name" value="Homeodomain-like_sf"/>
</dbReference>
<feature type="domain" description="Insertion element IS150 protein InsJ-like helix-turn-helix" evidence="2">
    <location>
        <begin position="19"/>
        <end position="69"/>
    </location>
</feature>
<accession>A0ABX8XV27</accession>
<organism evidence="4 5">
    <name type="scientific">Streptomyces akebiae</name>
    <dbReference type="NCBI Taxonomy" id="2865673"/>
    <lineage>
        <taxon>Bacteria</taxon>
        <taxon>Bacillati</taxon>
        <taxon>Actinomycetota</taxon>
        <taxon>Actinomycetes</taxon>
        <taxon>Kitasatosporales</taxon>
        <taxon>Streptomycetaceae</taxon>
        <taxon>Streptomyces</taxon>
    </lineage>
</organism>
<evidence type="ECO:0000259" key="3">
    <source>
        <dbReference type="Pfam" id="PF13592"/>
    </source>
</evidence>
<dbReference type="Proteomes" id="UP000827138">
    <property type="component" value="Chromosome"/>
</dbReference>
<sequence>MPNTRDARKLSVDGLEDLRRCAVAAVESGVPRTEVARLYGVSRQTVGAWVRAYRLEGSDALRPRRRGRRPGDQLALSSARQLWMLRTMTTTTPDKVGLRDVLWTWQSLAALAHREFGVVLGTTTIRNYLTRWGFCPDTAQPTRMLPPSRRPGARVARDDGRRDGRGAEETGDRDAVDRPCPRALVRLRPPGGPRFTHVPALRRPLRGHEPQSRALHAGPGPVRRRGDTGVLRPPAQRALRPGRPRARLGTHPPDGAAGPVARHAHREDARRTVTGDAAALGSAWTAAALLATGHRPPSDVH</sequence>
<proteinExistence type="predicted"/>
<keyword evidence="5" id="KW-1185">Reference proteome</keyword>
<dbReference type="Pfam" id="PF13592">
    <property type="entry name" value="HTH_33"/>
    <property type="match status" value="1"/>
</dbReference>
<name>A0ABX8XV27_9ACTN</name>
<evidence type="ECO:0000256" key="1">
    <source>
        <dbReference type="SAM" id="MobiDB-lite"/>
    </source>
</evidence>
<reference evidence="4 5" key="1">
    <citation type="submission" date="2021-08" db="EMBL/GenBank/DDBJ databases">
        <authorList>
            <person name="Ping M."/>
        </authorList>
    </citation>
    <scope>NUCLEOTIDE SEQUENCE [LARGE SCALE GENOMIC DNA]</scope>
    <source>
        <strain evidence="4 5">MG28</strain>
    </source>
</reference>
<evidence type="ECO:0000313" key="4">
    <source>
        <dbReference type="EMBL" id="QYX79399.1"/>
    </source>
</evidence>